<dbReference type="Proteomes" id="UP000612282">
    <property type="component" value="Unassembled WGS sequence"/>
</dbReference>
<reference evidence="1 2" key="1">
    <citation type="submission" date="2021-01" db="EMBL/GenBank/DDBJ databases">
        <title>Whole genome shotgun sequence of Actinoplanes couchii NBRC 106145.</title>
        <authorList>
            <person name="Komaki H."/>
            <person name="Tamura T."/>
        </authorList>
    </citation>
    <scope>NUCLEOTIDE SEQUENCE [LARGE SCALE GENOMIC DNA]</scope>
    <source>
        <strain evidence="1 2">NBRC 106145</strain>
    </source>
</reference>
<organism evidence="1 2">
    <name type="scientific">Actinoplanes couchii</name>
    <dbReference type="NCBI Taxonomy" id="403638"/>
    <lineage>
        <taxon>Bacteria</taxon>
        <taxon>Bacillati</taxon>
        <taxon>Actinomycetota</taxon>
        <taxon>Actinomycetes</taxon>
        <taxon>Micromonosporales</taxon>
        <taxon>Micromonosporaceae</taxon>
        <taxon>Actinoplanes</taxon>
    </lineage>
</organism>
<proteinExistence type="predicted"/>
<gene>
    <name evidence="1" type="ORF">Aco03nite_000130</name>
</gene>
<dbReference type="SUPFAM" id="SSF89562">
    <property type="entry name" value="RraA-like"/>
    <property type="match status" value="1"/>
</dbReference>
<comment type="caution">
    <text evidence="1">The sequence shown here is derived from an EMBL/GenBank/DDBJ whole genome shotgun (WGS) entry which is preliminary data.</text>
</comment>
<dbReference type="Pfam" id="PF03737">
    <property type="entry name" value="RraA-like"/>
    <property type="match status" value="1"/>
</dbReference>
<dbReference type="InterPro" id="IPR036704">
    <property type="entry name" value="RraA/RraA-like_sf"/>
</dbReference>
<protein>
    <recommendedName>
        <fullName evidence="3">Oxaloacetate decarboxylase</fullName>
    </recommendedName>
</protein>
<dbReference type="Gene3D" id="3.50.30.40">
    <property type="entry name" value="Ribonuclease E inhibitor RraA/RraA-like"/>
    <property type="match status" value="1"/>
</dbReference>
<evidence type="ECO:0008006" key="3">
    <source>
        <dbReference type="Google" id="ProtNLM"/>
    </source>
</evidence>
<accession>A0ABQ3WZ97</accession>
<evidence type="ECO:0000313" key="2">
    <source>
        <dbReference type="Proteomes" id="UP000612282"/>
    </source>
</evidence>
<dbReference type="RefSeq" id="WP_203792300.1">
    <property type="nucleotide sequence ID" value="NZ_BAAAQE010000090.1"/>
</dbReference>
<name>A0ABQ3WZ97_9ACTN</name>
<dbReference type="InterPro" id="IPR005493">
    <property type="entry name" value="RraA/RraA-like"/>
</dbReference>
<sequence>MTKENDLLASGPDGSLHAKVAKFLAETGVSTCTITDALDGLGVPNAVLDSRLTCRSRGTGMSFGAAYPVSWAPVRKTGDISCAGPSTWSEVRDFLVPEVTDGTGMVYVGGAGRLVTEAALAGGMSTTYLIESLGFEGIVLGGAIRDREVVEKCDAAVVASNFIPTDTQGSFRVVSVGQMCLIGDTLIARGDYVFTDGNGTVVVPQAVLRDTLAAAAAIEARESMVMAQVRRGRRLPELVDEVGQI</sequence>
<keyword evidence="2" id="KW-1185">Reference proteome</keyword>
<dbReference type="EMBL" id="BOMG01000002">
    <property type="protein sequence ID" value="GID51609.1"/>
    <property type="molecule type" value="Genomic_DNA"/>
</dbReference>
<evidence type="ECO:0000313" key="1">
    <source>
        <dbReference type="EMBL" id="GID51609.1"/>
    </source>
</evidence>